<name>A0AAD7BEV1_MYCRO</name>
<sequence length="160" mass="17629">MNVNRTGMLSLYPEEADPCPGAPNTGRRWSSRTLARDARELPETKHDARHGMMQEMRAGGPDLRNRREGRGGRLPLEPGPLASLLNEVCPGLPPTWISEHNDWSAGSEPFAADNAASWGSRATMLTVANDLRCVKPEGPRATFSRLDVRTDAHHRVIGRL</sequence>
<dbReference type="EMBL" id="JARKIE010000720">
    <property type="protein sequence ID" value="KAJ7619247.1"/>
    <property type="molecule type" value="Genomic_DNA"/>
</dbReference>
<dbReference type="Proteomes" id="UP001221757">
    <property type="component" value="Unassembled WGS sequence"/>
</dbReference>
<feature type="compositionally biased region" description="Basic and acidic residues" evidence="1">
    <location>
        <begin position="34"/>
        <end position="52"/>
    </location>
</feature>
<feature type="region of interest" description="Disordered" evidence="1">
    <location>
        <begin position="1"/>
        <end position="79"/>
    </location>
</feature>
<protein>
    <submittedName>
        <fullName evidence="2">Uncharacterized protein</fullName>
    </submittedName>
</protein>
<evidence type="ECO:0000256" key="1">
    <source>
        <dbReference type="SAM" id="MobiDB-lite"/>
    </source>
</evidence>
<proteinExistence type="predicted"/>
<dbReference type="AlphaFoldDB" id="A0AAD7BEV1"/>
<evidence type="ECO:0000313" key="2">
    <source>
        <dbReference type="EMBL" id="KAJ7619247.1"/>
    </source>
</evidence>
<accession>A0AAD7BEV1</accession>
<evidence type="ECO:0000313" key="3">
    <source>
        <dbReference type="Proteomes" id="UP001221757"/>
    </source>
</evidence>
<reference evidence="2" key="1">
    <citation type="submission" date="2023-03" db="EMBL/GenBank/DDBJ databases">
        <title>Massive genome expansion in bonnet fungi (Mycena s.s.) driven by repeated elements and novel gene families across ecological guilds.</title>
        <authorList>
            <consortium name="Lawrence Berkeley National Laboratory"/>
            <person name="Harder C.B."/>
            <person name="Miyauchi S."/>
            <person name="Viragh M."/>
            <person name="Kuo A."/>
            <person name="Thoen E."/>
            <person name="Andreopoulos B."/>
            <person name="Lu D."/>
            <person name="Skrede I."/>
            <person name="Drula E."/>
            <person name="Henrissat B."/>
            <person name="Morin E."/>
            <person name="Kohler A."/>
            <person name="Barry K."/>
            <person name="LaButti K."/>
            <person name="Morin E."/>
            <person name="Salamov A."/>
            <person name="Lipzen A."/>
            <person name="Mereny Z."/>
            <person name="Hegedus B."/>
            <person name="Baldrian P."/>
            <person name="Stursova M."/>
            <person name="Weitz H."/>
            <person name="Taylor A."/>
            <person name="Grigoriev I.V."/>
            <person name="Nagy L.G."/>
            <person name="Martin F."/>
            <person name="Kauserud H."/>
        </authorList>
    </citation>
    <scope>NUCLEOTIDE SEQUENCE</scope>
    <source>
        <strain evidence="2">CBHHK067</strain>
    </source>
</reference>
<organism evidence="2 3">
    <name type="scientific">Mycena rosella</name>
    <name type="common">Pink bonnet</name>
    <name type="synonym">Agaricus rosellus</name>
    <dbReference type="NCBI Taxonomy" id="1033263"/>
    <lineage>
        <taxon>Eukaryota</taxon>
        <taxon>Fungi</taxon>
        <taxon>Dikarya</taxon>
        <taxon>Basidiomycota</taxon>
        <taxon>Agaricomycotina</taxon>
        <taxon>Agaricomycetes</taxon>
        <taxon>Agaricomycetidae</taxon>
        <taxon>Agaricales</taxon>
        <taxon>Marasmiineae</taxon>
        <taxon>Mycenaceae</taxon>
        <taxon>Mycena</taxon>
    </lineage>
</organism>
<comment type="caution">
    <text evidence="2">The sequence shown here is derived from an EMBL/GenBank/DDBJ whole genome shotgun (WGS) entry which is preliminary data.</text>
</comment>
<gene>
    <name evidence="2" type="ORF">B0H17DRAFT_1152128</name>
</gene>
<keyword evidence="3" id="KW-1185">Reference proteome</keyword>